<dbReference type="EMBL" id="REGN01007717">
    <property type="protein sequence ID" value="RNA05459.1"/>
    <property type="molecule type" value="Genomic_DNA"/>
</dbReference>
<gene>
    <name evidence="1" type="ORF">BpHYR1_052064</name>
</gene>
<organism evidence="1 2">
    <name type="scientific">Brachionus plicatilis</name>
    <name type="common">Marine rotifer</name>
    <name type="synonym">Brachionus muelleri</name>
    <dbReference type="NCBI Taxonomy" id="10195"/>
    <lineage>
        <taxon>Eukaryota</taxon>
        <taxon>Metazoa</taxon>
        <taxon>Spiralia</taxon>
        <taxon>Gnathifera</taxon>
        <taxon>Rotifera</taxon>
        <taxon>Eurotatoria</taxon>
        <taxon>Monogononta</taxon>
        <taxon>Pseudotrocha</taxon>
        <taxon>Ploima</taxon>
        <taxon>Brachionidae</taxon>
        <taxon>Brachionus</taxon>
    </lineage>
</organism>
<evidence type="ECO:0000313" key="2">
    <source>
        <dbReference type="Proteomes" id="UP000276133"/>
    </source>
</evidence>
<dbReference type="AlphaFoldDB" id="A0A3M7Q2Q8"/>
<proteinExistence type="predicted"/>
<dbReference type="Proteomes" id="UP000276133">
    <property type="component" value="Unassembled WGS sequence"/>
</dbReference>
<accession>A0A3M7Q2Q8</accession>
<comment type="caution">
    <text evidence="1">The sequence shown here is derived from an EMBL/GenBank/DDBJ whole genome shotgun (WGS) entry which is preliminary data.</text>
</comment>
<evidence type="ECO:0000313" key="1">
    <source>
        <dbReference type="EMBL" id="RNA05459.1"/>
    </source>
</evidence>
<name>A0A3M7Q2Q8_BRAPC</name>
<reference evidence="1 2" key="1">
    <citation type="journal article" date="2018" name="Sci. Rep.">
        <title>Genomic signatures of local adaptation to the degree of environmental predictability in rotifers.</title>
        <authorList>
            <person name="Franch-Gras L."/>
            <person name="Hahn C."/>
            <person name="Garcia-Roger E.M."/>
            <person name="Carmona M.J."/>
            <person name="Serra M."/>
            <person name="Gomez A."/>
        </authorList>
    </citation>
    <scope>NUCLEOTIDE SEQUENCE [LARGE SCALE GENOMIC DNA]</scope>
    <source>
        <strain evidence="1">HYR1</strain>
    </source>
</reference>
<keyword evidence="2" id="KW-1185">Reference proteome</keyword>
<sequence length="70" mass="8225">MSLLIEEKEKLIYEKKWIFQILNRNKHSHLVQLISEILKINGYKVLLVGSCDTGKKFCPFRIAVTMCEKN</sequence>
<protein>
    <submittedName>
        <fullName evidence="1">Uncharacterized protein</fullName>
    </submittedName>
</protein>